<evidence type="ECO:0000256" key="1">
    <source>
        <dbReference type="SAM" id="MobiDB-lite"/>
    </source>
</evidence>
<keyword evidence="2" id="KW-0812">Transmembrane</keyword>
<dbReference type="GO" id="GO:0030474">
    <property type="term" value="P:spindle pole body duplication"/>
    <property type="evidence" value="ECO:0007669"/>
    <property type="project" value="TreeGrafter"/>
</dbReference>
<accession>A0AA39XK83</accession>
<dbReference type="PANTHER" id="PTHR28003">
    <property type="entry name" value="NUCLEOPORIN POM34"/>
    <property type="match status" value="1"/>
</dbReference>
<feature type="compositionally biased region" description="Low complexity" evidence="1">
    <location>
        <begin position="190"/>
        <end position="202"/>
    </location>
</feature>
<dbReference type="AlphaFoldDB" id="A0AA39XK83"/>
<feature type="transmembrane region" description="Helical" evidence="2">
    <location>
        <begin position="87"/>
        <end position="111"/>
    </location>
</feature>
<feature type="region of interest" description="Disordered" evidence="1">
    <location>
        <begin position="131"/>
        <end position="209"/>
    </location>
</feature>
<dbReference type="EMBL" id="JAULSR010000001">
    <property type="protein sequence ID" value="KAK0635200.1"/>
    <property type="molecule type" value="Genomic_DNA"/>
</dbReference>
<feature type="compositionally biased region" description="Polar residues" evidence="1">
    <location>
        <begin position="1"/>
        <end position="18"/>
    </location>
</feature>
<feature type="region of interest" description="Disordered" evidence="1">
    <location>
        <begin position="237"/>
        <end position="275"/>
    </location>
</feature>
<dbReference type="Pfam" id="PF08058">
    <property type="entry name" value="NPCC"/>
    <property type="match status" value="1"/>
</dbReference>
<reference evidence="3" key="1">
    <citation type="submission" date="2023-06" db="EMBL/GenBank/DDBJ databases">
        <title>Genome-scale phylogeny and comparative genomics of the fungal order Sordariales.</title>
        <authorList>
            <consortium name="Lawrence Berkeley National Laboratory"/>
            <person name="Hensen N."/>
            <person name="Bonometti L."/>
            <person name="Westerberg I."/>
            <person name="Brannstrom I.O."/>
            <person name="Guillou S."/>
            <person name="Cros-Aarteil S."/>
            <person name="Calhoun S."/>
            <person name="Haridas S."/>
            <person name="Kuo A."/>
            <person name="Mondo S."/>
            <person name="Pangilinan J."/>
            <person name="Riley R."/>
            <person name="LaButti K."/>
            <person name="Andreopoulos B."/>
            <person name="Lipzen A."/>
            <person name="Chen C."/>
            <person name="Yanf M."/>
            <person name="Daum C."/>
            <person name="Ng V."/>
            <person name="Clum A."/>
            <person name="Steindorff A."/>
            <person name="Ohm R."/>
            <person name="Martin F."/>
            <person name="Silar P."/>
            <person name="Natvig D."/>
            <person name="Lalanne C."/>
            <person name="Gautier V."/>
            <person name="Ament-velasquez S.L."/>
            <person name="Kruys A."/>
            <person name="Hutchinson M.I."/>
            <person name="Powell A.J."/>
            <person name="Barry K."/>
            <person name="Miller A.N."/>
            <person name="Grigoriev I.V."/>
            <person name="Debuchy R."/>
            <person name="Gladieux P."/>
            <person name="Thoren M.H."/>
            <person name="Johannesson H."/>
        </authorList>
    </citation>
    <scope>NUCLEOTIDE SEQUENCE</scope>
    <source>
        <strain evidence="3">SMH3391-2</strain>
    </source>
</reference>
<protein>
    <submittedName>
        <fullName evidence="3">Nuclear pore complex component-domain-containing protein</fullName>
    </submittedName>
</protein>
<keyword evidence="2" id="KW-0472">Membrane</keyword>
<keyword evidence="2" id="KW-1133">Transmembrane helix</keyword>
<dbReference type="PANTHER" id="PTHR28003:SF1">
    <property type="entry name" value="NUCLEOPORIN POM34"/>
    <property type="match status" value="1"/>
</dbReference>
<sequence>MSSSALTAVSTPVKQTQAAPPVTDSPGNWRHPRLAEITRRQSRTVFSEKNARQIAYNVAAIAIFEALRATIIPYWPSILLIPELKQYSGTIYLAILLIPLINIGLALLPLFRKGDDLSDIPLTPSQRKLLGLPPVSMSAPTPGSVYSTPPRYSRTPSLRGSPASIRSHMSSPLSGRGSPAPAASDRKQGNNSPYSSLYSPSNGASPSLLQRAVGGNARRSSFGAASPNGLGASLGASTSSSMFGSSTGSMFGDGPATPTPASGKRSSVSLNNKWLFEKGRRTSGTAWLQ</sequence>
<evidence type="ECO:0000313" key="4">
    <source>
        <dbReference type="Proteomes" id="UP001174934"/>
    </source>
</evidence>
<feature type="compositionally biased region" description="Low complexity" evidence="1">
    <location>
        <begin position="237"/>
        <end position="252"/>
    </location>
</feature>
<proteinExistence type="predicted"/>
<keyword evidence="4" id="KW-1185">Reference proteome</keyword>
<comment type="caution">
    <text evidence="3">The sequence shown here is derived from an EMBL/GenBank/DDBJ whole genome shotgun (WGS) entry which is preliminary data.</text>
</comment>
<dbReference type="GO" id="GO:0006606">
    <property type="term" value="P:protein import into nucleus"/>
    <property type="evidence" value="ECO:0007669"/>
    <property type="project" value="TreeGrafter"/>
</dbReference>
<feature type="region of interest" description="Disordered" evidence="1">
    <location>
        <begin position="1"/>
        <end position="30"/>
    </location>
</feature>
<dbReference type="InterPro" id="IPR012578">
    <property type="entry name" value="Nucl_pore_cmplx"/>
</dbReference>
<dbReference type="GO" id="GO:0005640">
    <property type="term" value="C:nuclear outer membrane"/>
    <property type="evidence" value="ECO:0007669"/>
    <property type="project" value="TreeGrafter"/>
</dbReference>
<evidence type="ECO:0000256" key="2">
    <source>
        <dbReference type="SAM" id="Phobius"/>
    </source>
</evidence>
<gene>
    <name evidence="3" type="ORF">B0T17DRAFT_502769</name>
</gene>
<name>A0AA39XK83_9PEZI</name>
<dbReference type="Proteomes" id="UP001174934">
    <property type="component" value="Unassembled WGS sequence"/>
</dbReference>
<feature type="compositionally biased region" description="Polar residues" evidence="1">
    <location>
        <begin position="138"/>
        <end position="147"/>
    </location>
</feature>
<feature type="transmembrane region" description="Helical" evidence="2">
    <location>
        <begin position="54"/>
        <end position="75"/>
    </location>
</feature>
<organism evidence="3 4">
    <name type="scientific">Bombardia bombarda</name>
    <dbReference type="NCBI Taxonomy" id="252184"/>
    <lineage>
        <taxon>Eukaryota</taxon>
        <taxon>Fungi</taxon>
        <taxon>Dikarya</taxon>
        <taxon>Ascomycota</taxon>
        <taxon>Pezizomycotina</taxon>
        <taxon>Sordariomycetes</taxon>
        <taxon>Sordariomycetidae</taxon>
        <taxon>Sordariales</taxon>
        <taxon>Lasiosphaeriaceae</taxon>
        <taxon>Bombardia</taxon>
    </lineage>
</organism>
<evidence type="ECO:0000313" key="3">
    <source>
        <dbReference type="EMBL" id="KAK0635200.1"/>
    </source>
</evidence>
<dbReference type="GO" id="GO:0070762">
    <property type="term" value="C:nuclear pore transmembrane ring"/>
    <property type="evidence" value="ECO:0007669"/>
    <property type="project" value="TreeGrafter"/>
</dbReference>